<feature type="compositionally biased region" description="Basic and acidic residues" evidence="1">
    <location>
        <begin position="414"/>
        <end position="435"/>
    </location>
</feature>
<dbReference type="Pfam" id="PF00092">
    <property type="entry name" value="VWA"/>
    <property type="match status" value="1"/>
</dbReference>
<dbReference type="Gene3D" id="3.40.50.410">
    <property type="entry name" value="von Willebrand factor, type A domain"/>
    <property type="match status" value="1"/>
</dbReference>
<keyword evidence="2" id="KW-0732">Signal</keyword>
<feature type="compositionally biased region" description="Polar residues" evidence="1">
    <location>
        <begin position="438"/>
        <end position="448"/>
    </location>
</feature>
<feature type="region of interest" description="Disordered" evidence="1">
    <location>
        <begin position="413"/>
        <end position="448"/>
    </location>
</feature>
<organism evidence="4 5">
    <name type="scientific">Thalassobacterium maritimum</name>
    <dbReference type="NCBI Taxonomy" id="3041265"/>
    <lineage>
        <taxon>Bacteria</taxon>
        <taxon>Pseudomonadati</taxon>
        <taxon>Verrucomicrobiota</taxon>
        <taxon>Opitutia</taxon>
        <taxon>Puniceicoccales</taxon>
        <taxon>Coraliomargaritaceae</taxon>
        <taxon>Thalassobacterium</taxon>
    </lineage>
</organism>
<accession>A0ABU1AVB1</accession>
<sequence length="448" mass="48076">MKNRFLPIIVALALVTGLSLRADALPVGTLLQIDAALDRPVVPAQQPEDVVVQIKILPTRASDLIPRPPVNLSLVLDRSGSMSGQKIEQAIQAAELAVGRLGARDRVSVIIYDHDVETLVSSQVVTDEGLYAIKRALRRVSARGNTAIYAGLSQAAAELRRYRDAGYVNRMILLSDGLANRGPTEVADFRALGRALAGEDIVISTVGLGLGYNEDIMATLADAGQGNTYFVENADDLPRIFAGELGDALNVAATNIEIIVRPRGGARILKSLGREAELRDGAARFRMPQVYSGLEKLALVEVRAPQGVVGAVEDLIDVEVNYLPAGSSQTRSQQVSVPIRYTDQVEQVVAAARKDVAQNVVDNRVAEAKEAAINYADAGDREEAASSLRSVVGKISADYGFLGDEVVAAPSANLEHEADEVQTKGLSNEKRKSFRADSYQSRNQQSVQ</sequence>
<dbReference type="SUPFAM" id="SSF53300">
    <property type="entry name" value="vWA-like"/>
    <property type="match status" value="1"/>
</dbReference>
<dbReference type="PROSITE" id="PS50234">
    <property type="entry name" value="VWFA"/>
    <property type="match status" value="1"/>
</dbReference>
<dbReference type="SMART" id="SM00327">
    <property type="entry name" value="VWA"/>
    <property type="match status" value="1"/>
</dbReference>
<dbReference type="EMBL" id="JARXHW010000024">
    <property type="protein sequence ID" value="MDQ8208091.1"/>
    <property type="molecule type" value="Genomic_DNA"/>
</dbReference>
<protein>
    <submittedName>
        <fullName evidence="4">VWA domain-containing protein</fullName>
    </submittedName>
</protein>
<feature type="domain" description="VWFA" evidence="3">
    <location>
        <begin position="71"/>
        <end position="245"/>
    </location>
</feature>
<dbReference type="InterPro" id="IPR036465">
    <property type="entry name" value="vWFA_dom_sf"/>
</dbReference>
<evidence type="ECO:0000313" key="4">
    <source>
        <dbReference type="EMBL" id="MDQ8208091.1"/>
    </source>
</evidence>
<gene>
    <name evidence="4" type="ORF">QEH52_11265</name>
</gene>
<dbReference type="InterPro" id="IPR051266">
    <property type="entry name" value="CLCR"/>
</dbReference>
<keyword evidence="5" id="KW-1185">Reference proteome</keyword>
<reference evidence="4 5" key="1">
    <citation type="submission" date="2023-04" db="EMBL/GenBank/DDBJ databases">
        <title>A novel bacteria isolated from coastal sediment.</title>
        <authorList>
            <person name="Liu X.-J."/>
            <person name="Du Z.-J."/>
        </authorList>
    </citation>
    <scope>NUCLEOTIDE SEQUENCE [LARGE SCALE GENOMIC DNA]</scope>
    <source>
        <strain evidence="4 5">SDUM461003</strain>
    </source>
</reference>
<evidence type="ECO:0000259" key="3">
    <source>
        <dbReference type="PROSITE" id="PS50234"/>
    </source>
</evidence>
<dbReference type="InterPro" id="IPR002035">
    <property type="entry name" value="VWF_A"/>
</dbReference>
<name>A0ABU1AVB1_9BACT</name>
<evidence type="ECO:0000256" key="1">
    <source>
        <dbReference type="SAM" id="MobiDB-lite"/>
    </source>
</evidence>
<dbReference type="PANTHER" id="PTHR10579:SF43">
    <property type="entry name" value="ZINC FINGER (C3HC4-TYPE RING FINGER) FAMILY PROTEIN"/>
    <property type="match status" value="1"/>
</dbReference>
<dbReference type="RefSeq" id="WP_308950526.1">
    <property type="nucleotide sequence ID" value="NZ_JARXHW010000024.1"/>
</dbReference>
<evidence type="ECO:0000256" key="2">
    <source>
        <dbReference type="SAM" id="SignalP"/>
    </source>
</evidence>
<dbReference type="Proteomes" id="UP001225316">
    <property type="component" value="Unassembled WGS sequence"/>
</dbReference>
<evidence type="ECO:0000313" key="5">
    <source>
        <dbReference type="Proteomes" id="UP001225316"/>
    </source>
</evidence>
<feature type="chain" id="PRO_5045763210" evidence="2">
    <location>
        <begin position="25"/>
        <end position="448"/>
    </location>
</feature>
<dbReference type="PANTHER" id="PTHR10579">
    <property type="entry name" value="CALCIUM-ACTIVATED CHLORIDE CHANNEL REGULATOR"/>
    <property type="match status" value="1"/>
</dbReference>
<comment type="caution">
    <text evidence="4">The sequence shown here is derived from an EMBL/GenBank/DDBJ whole genome shotgun (WGS) entry which is preliminary data.</text>
</comment>
<proteinExistence type="predicted"/>
<feature type="signal peptide" evidence="2">
    <location>
        <begin position="1"/>
        <end position="24"/>
    </location>
</feature>